<dbReference type="Proteomes" id="UP001500954">
    <property type="component" value="Unassembled WGS sequence"/>
</dbReference>
<reference evidence="3" key="1">
    <citation type="journal article" date="2019" name="Int. J. Syst. Evol. Microbiol.">
        <title>The Global Catalogue of Microorganisms (GCM) 10K type strain sequencing project: providing services to taxonomists for standard genome sequencing and annotation.</title>
        <authorList>
            <consortium name="The Broad Institute Genomics Platform"/>
            <consortium name="The Broad Institute Genome Sequencing Center for Infectious Disease"/>
            <person name="Wu L."/>
            <person name="Ma J."/>
        </authorList>
    </citation>
    <scope>NUCLEOTIDE SEQUENCE [LARGE SCALE GENOMIC DNA]</scope>
    <source>
        <strain evidence="3">JCM 17111</strain>
    </source>
</reference>
<comment type="caution">
    <text evidence="2">The sequence shown here is derived from an EMBL/GenBank/DDBJ whole genome shotgun (WGS) entry which is preliminary data.</text>
</comment>
<protein>
    <submittedName>
        <fullName evidence="2">Uncharacterized protein</fullName>
    </submittedName>
</protein>
<name>A0ABP6Y8T6_9FLAO</name>
<gene>
    <name evidence="2" type="ORF">GCM10022395_29920</name>
</gene>
<sequence length="61" mass="7108">MKYLFLVIFSFSFYLVPAQITFNTGSVQLDSDLQNINTQARLDLNLFNKEMHVSYNVSEKN</sequence>
<proteinExistence type="predicted"/>
<feature type="chain" id="PRO_5046106308" evidence="1">
    <location>
        <begin position="19"/>
        <end position="61"/>
    </location>
</feature>
<organism evidence="2 3">
    <name type="scientific">Snuella lapsa</name>
    <dbReference type="NCBI Taxonomy" id="870481"/>
    <lineage>
        <taxon>Bacteria</taxon>
        <taxon>Pseudomonadati</taxon>
        <taxon>Bacteroidota</taxon>
        <taxon>Flavobacteriia</taxon>
        <taxon>Flavobacteriales</taxon>
        <taxon>Flavobacteriaceae</taxon>
        <taxon>Snuella</taxon>
    </lineage>
</organism>
<accession>A0ABP6Y8T6</accession>
<evidence type="ECO:0000313" key="2">
    <source>
        <dbReference type="EMBL" id="GAA3579306.1"/>
    </source>
</evidence>
<dbReference type="EMBL" id="BAABCY010000079">
    <property type="protein sequence ID" value="GAA3579306.1"/>
    <property type="molecule type" value="Genomic_DNA"/>
</dbReference>
<evidence type="ECO:0000256" key="1">
    <source>
        <dbReference type="SAM" id="SignalP"/>
    </source>
</evidence>
<feature type="signal peptide" evidence="1">
    <location>
        <begin position="1"/>
        <end position="18"/>
    </location>
</feature>
<keyword evidence="1" id="KW-0732">Signal</keyword>
<evidence type="ECO:0000313" key="3">
    <source>
        <dbReference type="Proteomes" id="UP001500954"/>
    </source>
</evidence>
<keyword evidence="3" id="KW-1185">Reference proteome</keyword>